<dbReference type="PROSITE" id="PS50069">
    <property type="entry name" value="CULLIN_2"/>
    <property type="match status" value="1"/>
</dbReference>
<dbReference type="PANTHER" id="PTHR45957">
    <property type="entry name" value="ANAPHASE-PROMOTING COMPLEX SUBUNIT 2"/>
    <property type="match status" value="1"/>
</dbReference>
<dbReference type="InterPro" id="IPR057975">
    <property type="entry name" value="TPR_ANAPC2"/>
</dbReference>
<dbReference type="RefSeq" id="XP_062876313.1">
    <property type="nucleotide sequence ID" value="XM_063020243.1"/>
</dbReference>
<dbReference type="InterPro" id="IPR044554">
    <property type="entry name" value="ANAPC2"/>
</dbReference>
<reference evidence="3 4" key="1">
    <citation type="submission" date="2023-10" db="EMBL/GenBank/DDBJ databases">
        <title>Draft Genome Sequence of Candida saopaulonensis from a very Premature Infant with Sepsis.</title>
        <authorList>
            <person name="Ning Y."/>
            <person name="Dai R."/>
            <person name="Xiao M."/>
            <person name="Xu Y."/>
            <person name="Yan Q."/>
            <person name="Zhang L."/>
        </authorList>
    </citation>
    <scope>NUCLEOTIDE SEQUENCE [LARGE SCALE GENOMIC DNA]</scope>
    <source>
        <strain evidence="3 4">19XY460</strain>
    </source>
</reference>
<keyword evidence="4" id="KW-1185">Reference proteome</keyword>
<dbReference type="Proteomes" id="UP001338582">
    <property type="component" value="Chromosome 1"/>
</dbReference>
<dbReference type="KEGG" id="asau:88172245"/>
<feature type="domain" description="Cullin family profile" evidence="2">
    <location>
        <begin position="432"/>
        <end position="609"/>
    </location>
</feature>
<name>A0AAX4H619_9ASCO</name>
<accession>A0AAX4H619</accession>
<evidence type="ECO:0000313" key="3">
    <source>
        <dbReference type="EMBL" id="WPK23929.1"/>
    </source>
</evidence>
<dbReference type="GO" id="GO:0031625">
    <property type="term" value="F:ubiquitin protein ligase binding"/>
    <property type="evidence" value="ECO:0007669"/>
    <property type="project" value="InterPro"/>
</dbReference>
<dbReference type="SMART" id="SM00182">
    <property type="entry name" value="CULLIN"/>
    <property type="match status" value="1"/>
</dbReference>
<comment type="similarity">
    <text evidence="1">Belongs to the cullin family.</text>
</comment>
<dbReference type="InterPro" id="IPR036317">
    <property type="entry name" value="Cullin_homology_sf"/>
</dbReference>
<dbReference type="AlphaFoldDB" id="A0AAX4H619"/>
<dbReference type="EMBL" id="CP138894">
    <property type="protein sequence ID" value="WPK23929.1"/>
    <property type="molecule type" value="Genomic_DNA"/>
</dbReference>
<dbReference type="PANTHER" id="PTHR45957:SF1">
    <property type="entry name" value="ANAPHASE-PROMOTING COMPLEX SUBUNIT 2"/>
    <property type="match status" value="1"/>
</dbReference>
<dbReference type="GO" id="GO:0006511">
    <property type="term" value="P:ubiquitin-dependent protein catabolic process"/>
    <property type="evidence" value="ECO:0007669"/>
    <property type="project" value="InterPro"/>
</dbReference>
<proteinExistence type="inferred from homology"/>
<evidence type="ECO:0000259" key="2">
    <source>
        <dbReference type="PROSITE" id="PS50069"/>
    </source>
</evidence>
<dbReference type="Pfam" id="PF26557">
    <property type="entry name" value="Cullin_AB"/>
    <property type="match status" value="1"/>
</dbReference>
<dbReference type="SUPFAM" id="SSF75632">
    <property type="entry name" value="Cullin homology domain"/>
    <property type="match status" value="1"/>
</dbReference>
<dbReference type="InterPro" id="IPR059120">
    <property type="entry name" value="Cullin-like_AB"/>
</dbReference>
<dbReference type="GO" id="GO:0007091">
    <property type="term" value="P:metaphase/anaphase transition of mitotic cell cycle"/>
    <property type="evidence" value="ECO:0007669"/>
    <property type="project" value="TreeGrafter"/>
</dbReference>
<evidence type="ECO:0000256" key="1">
    <source>
        <dbReference type="PROSITE-ProRule" id="PRU00330"/>
    </source>
</evidence>
<dbReference type="GO" id="GO:0005680">
    <property type="term" value="C:anaphase-promoting complex"/>
    <property type="evidence" value="ECO:0007669"/>
    <property type="project" value="TreeGrafter"/>
</dbReference>
<dbReference type="Gene3D" id="3.30.230.130">
    <property type="entry name" value="Cullin, Chain C, Domain 2"/>
    <property type="match status" value="1"/>
</dbReference>
<organism evidence="3 4">
    <name type="scientific">Australozyma saopauloensis</name>
    <dbReference type="NCBI Taxonomy" id="291208"/>
    <lineage>
        <taxon>Eukaryota</taxon>
        <taxon>Fungi</taxon>
        <taxon>Dikarya</taxon>
        <taxon>Ascomycota</taxon>
        <taxon>Saccharomycotina</taxon>
        <taxon>Pichiomycetes</taxon>
        <taxon>Metschnikowiaceae</taxon>
        <taxon>Australozyma</taxon>
    </lineage>
</organism>
<dbReference type="GO" id="GO:0070979">
    <property type="term" value="P:protein K11-linked ubiquitination"/>
    <property type="evidence" value="ECO:0007669"/>
    <property type="project" value="TreeGrafter"/>
</dbReference>
<dbReference type="GeneID" id="88172245"/>
<gene>
    <name evidence="3" type="ORF">PUMCH_001179</name>
</gene>
<protein>
    <recommendedName>
        <fullName evidence="2">Cullin family profile domain-containing protein</fullName>
    </recommendedName>
</protein>
<evidence type="ECO:0000313" key="4">
    <source>
        <dbReference type="Proteomes" id="UP001338582"/>
    </source>
</evidence>
<dbReference type="InterPro" id="IPR016158">
    <property type="entry name" value="Cullin_homology"/>
</dbReference>
<sequence length="630" mass="70599">MAPNVVLSPALMKSIAPTQVLADLLTEPHDTENDLTFLLHWLQPYYLHPGEEYVAPLARIRAAAKQCLREPVVQLKFVDLLVNSIAVEFQLHLQQFVQENLLLSICQQINALTAYYNRQAAVLNLSKAAGDLFQRSLKALFIPYLLTPKVKQGLVHLLHTSVGDNAMESLQSFAAVGMAPFIQTVVVSVTTERIQNYVFTTFAGVWDQPCLASLQQWVRINVYPTFIAGVFDSFEIQSSSSNDLVQFAQDKLINLRTSEMYDMVVACNRSTIAFSEVHLCLATGSPTTRTLQRARLVDAFISQCNSKLLHLGSNTVKIIVEYINTIKALLIVDPTGVLLDKVARPIRKYLKTRRDLVSHLVKGMLDPNPETNRLYELASALRDNTCHASTAIDDLTDIHWVPDPIDALPDFKKGKVSDFVDALTSVLPLLAVLIDEFTKLFAVKLLEASDNLREIFEDVEKLKLRFGQSEFATLDVMIRDVEESSQLNQKIGNPLLNLTILSRNYWPSVSELSNENDTLNLPIQEELNQFSRSFGKLKQGRHLKYLPSMGQVVVELVFDNCSKEFNVTPSQATVVELFNEDDDPLSLLTIALSTGLSNYATSQTVEFWIKQGVLEDIGQQRYKAVSTYTG</sequence>
<dbReference type="Pfam" id="PF25773">
    <property type="entry name" value="TPR_ANAPC2"/>
    <property type="match status" value="1"/>
</dbReference>